<evidence type="ECO:0000256" key="1">
    <source>
        <dbReference type="ARBA" id="ARBA00004651"/>
    </source>
</evidence>
<feature type="transmembrane region" description="Helical" evidence="7">
    <location>
        <begin position="79"/>
        <end position="96"/>
    </location>
</feature>
<comment type="subcellular location">
    <subcellularLocation>
        <location evidence="1">Cell membrane</location>
        <topology evidence="1">Multi-pass membrane protein</topology>
    </subcellularLocation>
</comment>
<dbReference type="GO" id="GO:0005886">
    <property type="term" value="C:plasma membrane"/>
    <property type="evidence" value="ECO:0007669"/>
    <property type="project" value="UniProtKB-SubCell"/>
</dbReference>
<dbReference type="GO" id="GO:0071555">
    <property type="term" value="P:cell wall organization"/>
    <property type="evidence" value="ECO:0007669"/>
    <property type="project" value="TreeGrafter"/>
</dbReference>
<evidence type="ECO:0000256" key="3">
    <source>
        <dbReference type="ARBA" id="ARBA00022679"/>
    </source>
</evidence>
<keyword evidence="3" id="KW-0808">Transferase</keyword>
<dbReference type="InterPro" id="IPR000715">
    <property type="entry name" value="Glycosyl_transferase_4"/>
</dbReference>
<dbReference type="EMBL" id="CAEZTU010000044">
    <property type="protein sequence ID" value="CAB4580484.1"/>
    <property type="molecule type" value="Genomic_DNA"/>
</dbReference>
<evidence type="ECO:0000256" key="6">
    <source>
        <dbReference type="ARBA" id="ARBA00023136"/>
    </source>
</evidence>
<feature type="transmembrane region" description="Helical" evidence="7">
    <location>
        <begin position="108"/>
        <end position="130"/>
    </location>
</feature>
<keyword evidence="2" id="KW-1003">Cell membrane</keyword>
<keyword evidence="5 7" id="KW-1133">Transmembrane helix</keyword>
<dbReference type="PANTHER" id="PTHR22926:SF3">
    <property type="entry name" value="UNDECAPRENYL-PHOSPHATE ALPHA-N-ACETYLGLUCOSAMINYL 1-PHOSPHATE TRANSFERASE"/>
    <property type="match status" value="1"/>
</dbReference>
<name>A0A6J6F0N6_9ZZZZ</name>
<dbReference type="CDD" id="cd06853">
    <property type="entry name" value="GT_WecA_like"/>
    <property type="match status" value="1"/>
</dbReference>
<accession>A0A6J6F0N6</accession>
<feature type="transmembrane region" description="Helical" evidence="7">
    <location>
        <begin position="198"/>
        <end position="216"/>
    </location>
</feature>
<feature type="transmembrane region" description="Helical" evidence="7">
    <location>
        <begin position="48"/>
        <end position="67"/>
    </location>
</feature>
<evidence type="ECO:0000256" key="5">
    <source>
        <dbReference type="ARBA" id="ARBA00022989"/>
    </source>
</evidence>
<proteinExistence type="predicted"/>
<dbReference type="AlphaFoldDB" id="A0A6J6F0N6"/>
<evidence type="ECO:0000256" key="7">
    <source>
        <dbReference type="SAM" id="Phobius"/>
    </source>
</evidence>
<keyword evidence="6 7" id="KW-0472">Membrane</keyword>
<dbReference type="GO" id="GO:0009103">
    <property type="term" value="P:lipopolysaccharide biosynthetic process"/>
    <property type="evidence" value="ECO:0007669"/>
    <property type="project" value="TreeGrafter"/>
</dbReference>
<evidence type="ECO:0000313" key="8">
    <source>
        <dbReference type="EMBL" id="CAB4580484.1"/>
    </source>
</evidence>
<feature type="transmembrane region" description="Helical" evidence="7">
    <location>
        <begin position="258"/>
        <end position="284"/>
    </location>
</feature>
<feature type="transmembrane region" description="Helical" evidence="7">
    <location>
        <begin position="6"/>
        <end position="27"/>
    </location>
</feature>
<keyword evidence="4 7" id="KW-0812">Transmembrane</keyword>
<dbReference type="Pfam" id="PF00953">
    <property type="entry name" value="Glycos_transf_4"/>
    <property type="match status" value="1"/>
</dbReference>
<reference evidence="8" key="1">
    <citation type="submission" date="2020-05" db="EMBL/GenBank/DDBJ databases">
        <authorList>
            <person name="Chiriac C."/>
            <person name="Salcher M."/>
            <person name="Ghai R."/>
            <person name="Kavagutti S V."/>
        </authorList>
    </citation>
    <scope>NUCLEOTIDE SEQUENCE</scope>
</reference>
<feature type="transmembrane region" description="Helical" evidence="7">
    <location>
        <begin position="168"/>
        <end position="186"/>
    </location>
</feature>
<organism evidence="8">
    <name type="scientific">freshwater metagenome</name>
    <dbReference type="NCBI Taxonomy" id="449393"/>
    <lineage>
        <taxon>unclassified sequences</taxon>
        <taxon>metagenomes</taxon>
        <taxon>ecological metagenomes</taxon>
    </lineage>
</organism>
<evidence type="ECO:0000256" key="4">
    <source>
        <dbReference type="ARBA" id="ARBA00022692"/>
    </source>
</evidence>
<protein>
    <submittedName>
        <fullName evidence="8">Unannotated protein</fullName>
    </submittedName>
</protein>
<dbReference type="GO" id="GO:0044038">
    <property type="term" value="P:cell wall macromolecule biosynthetic process"/>
    <property type="evidence" value="ECO:0007669"/>
    <property type="project" value="TreeGrafter"/>
</dbReference>
<feature type="transmembrane region" description="Helical" evidence="7">
    <location>
        <begin position="142"/>
        <end position="161"/>
    </location>
</feature>
<sequence length="367" mass="38975">MREYLLVLLATAFITYLTTPIARYGALRFGFMATVRDRDVHDRPIPRLGGLAMVAGLLAGLSLASQLPLISNVFKDGSQIRALLAGAGILVLLGVIDDKWSIDGPVKLAGQTLAAAVMASQGISLIWLPLPFVQGTLSLDPLTGVLLTVLIVLITVNAVNFVDGLDGLAAGVVGLGAAAFFAYSYLLSVEFGFSRATLPTLISALLVGITLGFLPHNMFPARVFMGDTGSMLIGLMLAACAITLTGQTDPGALELTSVLPSFLLILLPLAVIAVPLFDLALAVLRRTRRGANIFTPDKEHLHHRLLERGHSHRRAVMLMHAGTAVLAFATVSTAFIPFLYSLSGLIAGLSSLIYFGRRRDPKKVVVA</sequence>
<dbReference type="GO" id="GO:0016780">
    <property type="term" value="F:phosphotransferase activity, for other substituted phosphate groups"/>
    <property type="evidence" value="ECO:0007669"/>
    <property type="project" value="InterPro"/>
</dbReference>
<evidence type="ECO:0000256" key="2">
    <source>
        <dbReference type="ARBA" id="ARBA00022475"/>
    </source>
</evidence>
<dbReference type="PANTHER" id="PTHR22926">
    <property type="entry name" value="PHOSPHO-N-ACETYLMURAMOYL-PENTAPEPTIDE-TRANSFERASE"/>
    <property type="match status" value="1"/>
</dbReference>
<feature type="transmembrane region" description="Helical" evidence="7">
    <location>
        <begin position="228"/>
        <end position="246"/>
    </location>
</feature>
<gene>
    <name evidence="8" type="ORF">UFOPK1740_00893</name>
</gene>